<dbReference type="GO" id="GO:0008757">
    <property type="term" value="F:S-adenosylmethionine-dependent methyltransferase activity"/>
    <property type="evidence" value="ECO:0007669"/>
    <property type="project" value="TreeGrafter"/>
</dbReference>
<dbReference type="InParanoid" id="A0A1Q6DY15"/>
<dbReference type="InterPro" id="IPR007848">
    <property type="entry name" value="Small_mtfrase_dom"/>
</dbReference>
<dbReference type="Gene3D" id="3.40.50.150">
    <property type="entry name" value="Vaccinia Virus protein VP39"/>
    <property type="match status" value="1"/>
</dbReference>
<dbReference type="STRING" id="1903181.BTN85_1720"/>
<dbReference type="FunCoup" id="A0A1Q6DY15">
    <property type="interactions" value="54"/>
</dbReference>
<evidence type="ECO:0000256" key="3">
    <source>
        <dbReference type="ARBA" id="ARBA00022691"/>
    </source>
</evidence>
<dbReference type="NCBIfam" id="NF011529">
    <property type="entry name" value="PRK14968.1-3"/>
    <property type="match status" value="1"/>
</dbReference>
<keyword evidence="6" id="KW-1185">Reference proteome</keyword>
<evidence type="ECO:0000313" key="6">
    <source>
        <dbReference type="Proteomes" id="UP000185744"/>
    </source>
</evidence>
<keyword evidence="2" id="KW-0808">Transferase</keyword>
<sequence>MKQKEVYTPAEDTYLLNKTVKKELKEGIKALDMGTGTGLIADTLSDKAQKVVAVDINPEAVELAEENLATKNNVEIKQSDLFNEINETNFDLISFNPPYLPIKDQKIKEPINKAWNGGKTGKKTLFRFLDQLNKKLSPGGISLILISTLTEPNKVKSKIKDIGFDYEVVSKKKIFFEELMVIKIKNI</sequence>
<evidence type="ECO:0000259" key="4">
    <source>
        <dbReference type="Pfam" id="PF05175"/>
    </source>
</evidence>
<feature type="domain" description="Methyltransferase small" evidence="4">
    <location>
        <begin position="13"/>
        <end position="101"/>
    </location>
</feature>
<dbReference type="Pfam" id="PF05175">
    <property type="entry name" value="MTS"/>
    <property type="match status" value="1"/>
</dbReference>
<evidence type="ECO:0000256" key="1">
    <source>
        <dbReference type="ARBA" id="ARBA00022603"/>
    </source>
</evidence>
<dbReference type="GO" id="GO:0035657">
    <property type="term" value="C:eRF1 methyltransferase complex"/>
    <property type="evidence" value="ECO:0007669"/>
    <property type="project" value="TreeGrafter"/>
</dbReference>
<gene>
    <name evidence="5" type="ORF">BTN85_1720</name>
</gene>
<dbReference type="NCBIfam" id="TIGR00537">
    <property type="entry name" value="hemK_rel_arch"/>
    <property type="match status" value="1"/>
</dbReference>
<dbReference type="InterPro" id="IPR029063">
    <property type="entry name" value="SAM-dependent_MTases_sf"/>
</dbReference>
<proteinExistence type="predicted"/>
<protein>
    <submittedName>
        <fullName evidence="5">Methylase of polypeptide chain release factors HemK</fullName>
    </submittedName>
</protein>
<name>A0A1Q6DY15_METT1</name>
<dbReference type="GO" id="GO:0032259">
    <property type="term" value="P:methylation"/>
    <property type="evidence" value="ECO:0007669"/>
    <property type="project" value="UniProtKB-KW"/>
</dbReference>
<dbReference type="InterPro" id="IPR004557">
    <property type="entry name" value="PrmC-related"/>
</dbReference>
<keyword evidence="3" id="KW-0949">S-adenosyl-L-methionine</keyword>
<dbReference type="InterPro" id="IPR052190">
    <property type="entry name" value="Euk-Arch_PrmC-MTase"/>
</dbReference>
<dbReference type="PANTHER" id="PTHR45875:SF1">
    <property type="entry name" value="METHYLTRANSFERASE N6AMT1"/>
    <property type="match status" value="1"/>
</dbReference>
<dbReference type="AlphaFoldDB" id="A0A1Q6DY15"/>
<dbReference type="PANTHER" id="PTHR45875">
    <property type="entry name" value="METHYLTRANSFERASE N6AMT1"/>
    <property type="match status" value="1"/>
</dbReference>
<evidence type="ECO:0000313" key="5">
    <source>
        <dbReference type="EMBL" id="OKY79212.1"/>
    </source>
</evidence>
<dbReference type="GO" id="GO:0008276">
    <property type="term" value="F:protein methyltransferase activity"/>
    <property type="evidence" value="ECO:0007669"/>
    <property type="project" value="TreeGrafter"/>
</dbReference>
<organism evidence="5 6">
    <name type="scientific">Methanohalarchaeum thermophilum</name>
    <dbReference type="NCBI Taxonomy" id="1903181"/>
    <lineage>
        <taxon>Archaea</taxon>
        <taxon>Methanobacteriati</taxon>
        <taxon>Methanobacteriota</taxon>
        <taxon>Methanonatronarchaeia</taxon>
        <taxon>Methanonatronarchaeales</taxon>
        <taxon>Methanonatronarchaeaceae</taxon>
        <taxon>Candidatus Methanohalarchaeum</taxon>
    </lineage>
</organism>
<dbReference type="Proteomes" id="UP000185744">
    <property type="component" value="Unassembled WGS sequence"/>
</dbReference>
<reference evidence="5" key="1">
    <citation type="submission" date="2016-12" db="EMBL/GenBank/DDBJ databases">
        <title>Discovery of methanogenic haloarchaea.</title>
        <authorList>
            <person name="Sorokin D.Y."/>
            <person name="Makarova K.S."/>
            <person name="Abbas B."/>
            <person name="Ferrer M."/>
            <person name="Golyshin P.N."/>
        </authorList>
    </citation>
    <scope>NUCLEOTIDE SEQUENCE [LARGE SCALE GENOMIC DNA]</scope>
    <source>
        <strain evidence="5">HMET1</strain>
    </source>
</reference>
<dbReference type="EMBL" id="MSDW01000001">
    <property type="protein sequence ID" value="OKY79212.1"/>
    <property type="molecule type" value="Genomic_DNA"/>
</dbReference>
<evidence type="ECO:0000256" key="2">
    <source>
        <dbReference type="ARBA" id="ARBA00022679"/>
    </source>
</evidence>
<dbReference type="CDD" id="cd02440">
    <property type="entry name" value="AdoMet_MTases"/>
    <property type="match status" value="1"/>
</dbReference>
<keyword evidence="1 5" id="KW-0489">Methyltransferase</keyword>
<comment type="caution">
    <text evidence="5">The sequence shown here is derived from an EMBL/GenBank/DDBJ whole genome shotgun (WGS) entry which is preliminary data.</text>
</comment>
<dbReference type="SUPFAM" id="SSF53335">
    <property type="entry name" value="S-adenosyl-L-methionine-dependent methyltransferases"/>
    <property type="match status" value="1"/>
</dbReference>
<accession>A0A1Q6DY15</accession>